<organism evidence="1">
    <name type="scientific">Brazilian cedratvirus IHUMI</name>
    <dbReference type="NCBI Taxonomy" id="2126980"/>
    <lineage>
        <taxon>Viruses</taxon>
        <taxon>Pithoviruses</taxon>
        <taxon>Orthocedratvirinae</taxon>
        <taxon>Alphacedratvirus</taxon>
        <taxon>Alphacedratvirus brasiliense</taxon>
    </lineage>
</organism>
<keyword evidence="2" id="KW-1185">Reference proteome</keyword>
<dbReference type="EMBL" id="LT994651">
    <property type="protein sequence ID" value="SPN79172.1"/>
    <property type="molecule type" value="Genomic_DNA"/>
</dbReference>
<sequence length="197" mass="19098">MSNAFVSGCSRSHKTSNLFVTGCPCPLIIGGSTGLSGVTGPAGATGNTGATGPQGNTGATGPAGATGALTVLAGPLFGNVLPVTGTTSPAVLGSTLNFFVLPGATCDLVSINGRAILAGLTAGFNFIEIGLPYPIADPGTAVIGPYSFASNTQANIGATSSPLVIGDTSTTIGFAFDAGVTSVDVLAYYGSYCGIVP</sequence>
<evidence type="ECO:0000313" key="2">
    <source>
        <dbReference type="Proteomes" id="UP000273054"/>
    </source>
</evidence>
<evidence type="ECO:0000313" key="1">
    <source>
        <dbReference type="EMBL" id="SPN79172.1"/>
    </source>
</evidence>
<gene>
    <name evidence="1" type="ORF">BRZCDTV_195</name>
</gene>
<dbReference type="Proteomes" id="UP000273054">
    <property type="component" value="Segment"/>
</dbReference>
<reference evidence="1" key="1">
    <citation type="submission" date="2018-03" db="EMBL/GenBank/DDBJ databases">
        <authorList>
            <consortium name="Urmite Genomes"/>
        </authorList>
    </citation>
    <scope>NUCLEOTIDE SEQUENCE [LARGE SCALE GENOMIC DNA]</scope>
    <source>
        <strain evidence="1">IHUMI-27.7</strain>
    </source>
</reference>
<protein>
    <recommendedName>
        <fullName evidence="3">Collagen-like protein</fullName>
    </recommendedName>
</protein>
<evidence type="ECO:0008006" key="3">
    <source>
        <dbReference type="Google" id="ProtNLM"/>
    </source>
</evidence>
<accession>A0A2R8FDV8</accession>
<proteinExistence type="predicted"/>
<name>A0A2R8FDV8_9VIRU</name>